<comment type="caution">
    <text evidence="17">The sequence shown here is derived from an EMBL/GenBank/DDBJ whole genome shotgun (WGS) entry which is preliminary data.</text>
</comment>
<dbReference type="SUPFAM" id="SSF52440">
    <property type="entry name" value="PreATP-grasp domain"/>
    <property type="match status" value="1"/>
</dbReference>
<dbReference type="RefSeq" id="WP_277578449.1">
    <property type="nucleotide sequence ID" value="NZ_JANRMI010000003.1"/>
</dbReference>
<evidence type="ECO:0000256" key="7">
    <source>
        <dbReference type="ARBA" id="ARBA00022840"/>
    </source>
</evidence>
<evidence type="ECO:0000256" key="5">
    <source>
        <dbReference type="ARBA" id="ARBA00022723"/>
    </source>
</evidence>
<comment type="cofactor">
    <cofactor evidence="1">
        <name>Mn(2+)</name>
        <dbReference type="ChEBI" id="CHEBI:29035"/>
    </cofactor>
</comment>
<comment type="cofactor">
    <cofactor evidence="2">
        <name>Mg(2+)</name>
        <dbReference type="ChEBI" id="CHEBI:18420"/>
    </cofactor>
</comment>
<dbReference type="Proteomes" id="UP001152321">
    <property type="component" value="Unassembled WGS sequence"/>
</dbReference>
<comment type="catalytic activity">
    <reaction evidence="13 14">
        <text>2 D-alanine + ATP = D-alanyl-D-alanine + ADP + phosphate + H(+)</text>
        <dbReference type="Rhea" id="RHEA:11224"/>
        <dbReference type="ChEBI" id="CHEBI:15378"/>
        <dbReference type="ChEBI" id="CHEBI:30616"/>
        <dbReference type="ChEBI" id="CHEBI:43474"/>
        <dbReference type="ChEBI" id="CHEBI:57416"/>
        <dbReference type="ChEBI" id="CHEBI:57822"/>
        <dbReference type="ChEBI" id="CHEBI:456216"/>
        <dbReference type="EC" id="6.3.2.4"/>
    </reaction>
</comment>
<dbReference type="Gene3D" id="3.30.1490.20">
    <property type="entry name" value="ATP-grasp fold, A domain"/>
    <property type="match status" value="1"/>
</dbReference>
<comment type="similarity">
    <text evidence="3 14">Belongs to the D-alanine--D-alanine ligase family.</text>
</comment>
<keyword evidence="4 14" id="KW-0436">Ligase</keyword>
<dbReference type="PROSITE" id="PS50975">
    <property type="entry name" value="ATP_GRASP"/>
    <property type="match status" value="1"/>
</dbReference>
<accession>A0ABT6DJF5</accession>
<comment type="subcellular location">
    <subcellularLocation>
        <location evidence="14">Cytoplasm</location>
    </subcellularLocation>
</comment>
<evidence type="ECO:0000313" key="17">
    <source>
        <dbReference type="EMBL" id="MDG0816972.1"/>
    </source>
</evidence>
<dbReference type="NCBIfam" id="NF002378">
    <property type="entry name" value="PRK01372.1"/>
    <property type="match status" value="1"/>
</dbReference>
<dbReference type="PIRSF" id="PIRSF039102">
    <property type="entry name" value="Ddl/VanB"/>
    <property type="match status" value="1"/>
</dbReference>
<keyword evidence="18" id="KW-1185">Reference proteome</keyword>
<comment type="pathway">
    <text evidence="14">Cell wall biogenesis; peptidoglycan biosynthesis.</text>
</comment>
<evidence type="ECO:0000256" key="6">
    <source>
        <dbReference type="ARBA" id="ARBA00022741"/>
    </source>
</evidence>
<dbReference type="NCBIfam" id="NF002528">
    <property type="entry name" value="PRK01966.1-4"/>
    <property type="match status" value="1"/>
</dbReference>
<dbReference type="InterPro" id="IPR011095">
    <property type="entry name" value="Dala_Dala_lig_C"/>
</dbReference>
<protein>
    <recommendedName>
        <fullName evidence="14">D-alanine--D-alanine ligase</fullName>
        <ecNumber evidence="14">6.3.2.4</ecNumber>
    </recommendedName>
    <alternativeName>
        <fullName evidence="14">D-Ala-D-Ala ligase</fullName>
    </alternativeName>
    <alternativeName>
        <fullName evidence="14">D-alanylalanine synthetase</fullName>
    </alternativeName>
</protein>
<dbReference type="NCBIfam" id="TIGR01205">
    <property type="entry name" value="D_ala_D_alaTIGR"/>
    <property type="match status" value="1"/>
</dbReference>
<keyword evidence="9 14" id="KW-0133">Cell shape</keyword>
<evidence type="ECO:0000256" key="12">
    <source>
        <dbReference type="ARBA" id="ARBA00023316"/>
    </source>
</evidence>
<keyword evidence="8" id="KW-0460">Magnesium</keyword>
<dbReference type="InterPro" id="IPR005905">
    <property type="entry name" value="D_ala_D_ala"/>
</dbReference>
<evidence type="ECO:0000256" key="11">
    <source>
        <dbReference type="ARBA" id="ARBA00023211"/>
    </source>
</evidence>
<keyword evidence="11" id="KW-0464">Manganese</keyword>
<dbReference type="PANTHER" id="PTHR23132:SF25">
    <property type="entry name" value="D-ALANINE--D-ALANINE LIGASE A"/>
    <property type="match status" value="1"/>
</dbReference>
<evidence type="ECO:0000256" key="13">
    <source>
        <dbReference type="ARBA" id="ARBA00047614"/>
    </source>
</evidence>
<dbReference type="InterPro" id="IPR011761">
    <property type="entry name" value="ATP-grasp"/>
</dbReference>
<dbReference type="PROSITE" id="PS00844">
    <property type="entry name" value="DALA_DALA_LIGASE_2"/>
    <property type="match status" value="1"/>
</dbReference>
<dbReference type="SUPFAM" id="SSF56059">
    <property type="entry name" value="Glutathione synthetase ATP-binding domain-like"/>
    <property type="match status" value="1"/>
</dbReference>
<keyword evidence="5" id="KW-0479">Metal-binding</keyword>
<dbReference type="InterPro" id="IPR013815">
    <property type="entry name" value="ATP_grasp_subdomain_1"/>
</dbReference>
<evidence type="ECO:0000256" key="2">
    <source>
        <dbReference type="ARBA" id="ARBA00001946"/>
    </source>
</evidence>
<dbReference type="EC" id="6.3.2.4" evidence="14"/>
<dbReference type="PANTHER" id="PTHR23132">
    <property type="entry name" value="D-ALANINE--D-ALANINE LIGASE"/>
    <property type="match status" value="1"/>
</dbReference>
<dbReference type="HAMAP" id="MF_00047">
    <property type="entry name" value="Dala_Dala_lig"/>
    <property type="match status" value="1"/>
</dbReference>
<keyword evidence="12 14" id="KW-0961">Cell wall biogenesis/degradation</keyword>
<keyword evidence="14" id="KW-0963">Cytoplasm</keyword>
<dbReference type="Gene3D" id="3.30.470.20">
    <property type="entry name" value="ATP-grasp fold, B domain"/>
    <property type="match status" value="1"/>
</dbReference>
<evidence type="ECO:0000256" key="9">
    <source>
        <dbReference type="ARBA" id="ARBA00022960"/>
    </source>
</evidence>
<evidence type="ECO:0000313" key="18">
    <source>
        <dbReference type="Proteomes" id="UP001152321"/>
    </source>
</evidence>
<organism evidence="17 18">
    <name type="scientific">Bdellovibrio svalbardensis</name>
    <dbReference type="NCBI Taxonomy" id="2972972"/>
    <lineage>
        <taxon>Bacteria</taxon>
        <taxon>Pseudomonadati</taxon>
        <taxon>Bdellovibrionota</taxon>
        <taxon>Bdellovibrionia</taxon>
        <taxon>Bdellovibrionales</taxon>
        <taxon>Pseudobdellovibrionaceae</taxon>
        <taxon>Bdellovibrio</taxon>
    </lineage>
</organism>
<gene>
    <name evidence="14" type="primary">ddl</name>
    <name evidence="17" type="ORF">NWE73_11390</name>
</gene>
<reference evidence="17" key="1">
    <citation type="submission" date="2022-08" db="EMBL/GenBank/DDBJ databases">
        <title>Novel Bdellovibrio Species Isolated from Svalbard: Designation Bdellovibrio svalbardensis.</title>
        <authorList>
            <person name="Mitchell R.J."/>
            <person name="Choi S.Y."/>
        </authorList>
    </citation>
    <scope>NUCLEOTIDE SEQUENCE</scope>
    <source>
        <strain evidence="17">PAP01</strain>
    </source>
</reference>
<sequence length="362" mass="40165">MKKVIALIFGGKSAEHEVSLRSAKNVADALDKDQYTPILIGISKEGSWYRFPDMTVFNNKAIEDKALPAQAESVALIALQGRPVLYSLKDHSKTSLDVAFPIMHGTMGEDGTIQGLFKMVQLPFVGCGVWSSAAGMDKEVMKRLLAEARIPNARYMLLTPFKNNSYEEIAAKLGSPFFIKPANAGSSVGVHKIKSAADFGPKLKDAFQFDNKVLAEEFIQGREIECSVMGHNHAPKASLPGEVIPQHEFYSYEAKYVDDNGALLEIPAKLDSEVTKRLQAMAEQTFHVMGCDGLTRVDFFLKPNGELYINEINTIPGFTKISMYPKMWEATGLSYKDLISNLITLAFEKYEAEQKLKTSYLE</sequence>
<evidence type="ECO:0000256" key="1">
    <source>
        <dbReference type="ARBA" id="ARBA00001936"/>
    </source>
</evidence>
<keyword evidence="6 15" id="KW-0547">Nucleotide-binding</keyword>
<keyword evidence="10 14" id="KW-0573">Peptidoglycan synthesis</keyword>
<evidence type="ECO:0000256" key="8">
    <source>
        <dbReference type="ARBA" id="ARBA00022842"/>
    </source>
</evidence>
<dbReference type="Gene3D" id="3.40.50.20">
    <property type="match status" value="1"/>
</dbReference>
<feature type="domain" description="ATP-grasp" evidence="16">
    <location>
        <begin position="142"/>
        <end position="344"/>
    </location>
</feature>
<dbReference type="Pfam" id="PF07478">
    <property type="entry name" value="Dala_Dala_lig_C"/>
    <property type="match status" value="1"/>
</dbReference>
<evidence type="ECO:0000256" key="10">
    <source>
        <dbReference type="ARBA" id="ARBA00022984"/>
    </source>
</evidence>
<evidence type="ECO:0000256" key="3">
    <source>
        <dbReference type="ARBA" id="ARBA00010871"/>
    </source>
</evidence>
<dbReference type="EMBL" id="JANRMI010000003">
    <property type="protein sequence ID" value="MDG0816972.1"/>
    <property type="molecule type" value="Genomic_DNA"/>
</dbReference>
<keyword evidence="7 15" id="KW-0067">ATP-binding</keyword>
<dbReference type="Pfam" id="PF01820">
    <property type="entry name" value="Dala_Dala_lig_N"/>
    <property type="match status" value="1"/>
</dbReference>
<dbReference type="InterPro" id="IPR016185">
    <property type="entry name" value="PreATP-grasp_dom_sf"/>
</dbReference>
<comment type="function">
    <text evidence="14">Cell wall formation.</text>
</comment>
<evidence type="ECO:0000256" key="14">
    <source>
        <dbReference type="HAMAP-Rule" id="MF_00047"/>
    </source>
</evidence>
<dbReference type="PROSITE" id="PS00843">
    <property type="entry name" value="DALA_DALA_LIGASE_1"/>
    <property type="match status" value="1"/>
</dbReference>
<dbReference type="GO" id="GO:0016874">
    <property type="term" value="F:ligase activity"/>
    <property type="evidence" value="ECO:0007669"/>
    <property type="project" value="UniProtKB-KW"/>
</dbReference>
<evidence type="ECO:0000256" key="15">
    <source>
        <dbReference type="PROSITE-ProRule" id="PRU00409"/>
    </source>
</evidence>
<dbReference type="InterPro" id="IPR000291">
    <property type="entry name" value="D-Ala_lig_Van_CS"/>
</dbReference>
<evidence type="ECO:0000259" key="16">
    <source>
        <dbReference type="PROSITE" id="PS50975"/>
    </source>
</evidence>
<name>A0ABT6DJF5_9BACT</name>
<dbReference type="InterPro" id="IPR011127">
    <property type="entry name" value="Dala_Dala_lig_N"/>
</dbReference>
<evidence type="ECO:0000256" key="4">
    <source>
        <dbReference type="ARBA" id="ARBA00022598"/>
    </source>
</evidence>
<proteinExistence type="inferred from homology"/>